<dbReference type="AlphaFoldDB" id="A0A034VZQ0"/>
<sequence length="105" mass="12233">GGVVTNCCYKAGCLKPAIFNLFLFKRYLEKIYIQFFSATFTADDVLREFRTTKEKRSNRKLLKILEIISKNQAKSAEHLVEAAKLLEKKDPFYCLLNFLNHYSDT</sequence>
<name>A0A034VZQ0_BACDO</name>
<protein>
    <submittedName>
        <fullName evidence="1">Uncharacterized protein</fullName>
    </submittedName>
</protein>
<organism evidence="1">
    <name type="scientific">Bactrocera dorsalis</name>
    <name type="common">Oriental fruit fly</name>
    <name type="synonym">Dacus dorsalis</name>
    <dbReference type="NCBI Taxonomy" id="27457"/>
    <lineage>
        <taxon>Eukaryota</taxon>
        <taxon>Metazoa</taxon>
        <taxon>Ecdysozoa</taxon>
        <taxon>Arthropoda</taxon>
        <taxon>Hexapoda</taxon>
        <taxon>Insecta</taxon>
        <taxon>Pterygota</taxon>
        <taxon>Neoptera</taxon>
        <taxon>Endopterygota</taxon>
        <taxon>Diptera</taxon>
        <taxon>Brachycera</taxon>
        <taxon>Muscomorpha</taxon>
        <taxon>Tephritoidea</taxon>
        <taxon>Tephritidae</taxon>
        <taxon>Bactrocera</taxon>
        <taxon>Bactrocera</taxon>
    </lineage>
</organism>
<feature type="non-terminal residue" evidence="1">
    <location>
        <position position="1"/>
    </location>
</feature>
<feature type="non-terminal residue" evidence="1">
    <location>
        <position position="105"/>
    </location>
</feature>
<dbReference type="EMBL" id="GAKP01010196">
    <property type="protein sequence ID" value="JAC48756.1"/>
    <property type="molecule type" value="Transcribed_RNA"/>
</dbReference>
<proteinExistence type="predicted"/>
<dbReference type="OrthoDB" id="2192946at2759"/>
<accession>A0A034VZQ0</accession>
<reference evidence="1" key="1">
    <citation type="journal article" date="2014" name="BMC Genomics">
        <title>Characterizing the developmental transcriptome of the oriental fruit fly, Bactrocera dorsalis (Diptera: Tephritidae) through comparative genomic analysis with Drosophila melanogaster utilizing modENCODE datasets.</title>
        <authorList>
            <person name="Geib S.M."/>
            <person name="Calla B."/>
            <person name="Hall B."/>
            <person name="Hou S."/>
            <person name="Manoukis N.C."/>
        </authorList>
    </citation>
    <scope>NUCLEOTIDE SEQUENCE</scope>
    <source>
        <strain evidence="1">Punador</strain>
    </source>
</reference>
<evidence type="ECO:0000313" key="1">
    <source>
        <dbReference type="EMBL" id="JAC48756.1"/>
    </source>
</evidence>